<name>A0A0B7NCK2_9FUNG</name>
<gene>
    <name evidence="2" type="primary">PARPA_06720.1 scaffold 23505</name>
</gene>
<evidence type="ECO:0000313" key="3">
    <source>
        <dbReference type="Proteomes" id="UP000054107"/>
    </source>
</evidence>
<keyword evidence="3" id="KW-1185">Reference proteome</keyword>
<accession>A0A0B7NCK2</accession>
<dbReference type="AlphaFoldDB" id="A0A0B7NCK2"/>
<evidence type="ECO:0000313" key="2">
    <source>
        <dbReference type="EMBL" id="CEP12739.1"/>
    </source>
</evidence>
<dbReference type="Proteomes" id="UP000054107">
    <property type="component" value="Unassembled WGS sequence"/>
</dbReference>
<proteinExistence type="predicted"/>
<evidence type="ECO:0000256" key="1">
    <source>
        <dbReference type="SAM" id="MobiDB-lite"/>
    </source>
</evidence>
<organism evidence="2 3">
    <name type="scientific">Parasitella parasitica</name>
    <dbReference type="NCBI Taxonomy" id="35722"/>
    <lineage>
        <taxon>Eukaryota</taxon>
        <taxon>Fungi</taxon>
        <taxon>Fungi incertae sedis</taxon>
        <taxon>Mucoromycota</taxon>
        <taxon>Mucoromycotina</taxon>
        <taxon>Mucoromycetes</taxon>
        <taxon>Mucorales</taxon>
        <taxon>Mucorineae</taxon>
        <taxon>Mucoraceae</taxon>
        <taxon>Parasitella</taxon>
    </lineage>
</organism>
<dbReference type="EMBL" id="LN728267">
    <property type="protein sequence ID" value="CEP12739.1"/>
    <property type="molecule type" value="Genomic_DNA"/>
</dbReference>
<protein>
    <submittedName>
        <fullName evidence="2">Uncharacterized protein</fullName>
    </submittedName>
</protein>
<reference evidence="2 3" key="1">
    <citation type="submission" date="2014-09" db="EMBL/GenBank/DDBJ databases">
        <authorList>
            <person name="Ellenberger Sabrina"/>
        </authorList>
    </citation>
    <scope>NUCLEOTIDE SEQUENCE [LARGE SCALE GENOMIC DNA]</scope>
    <source>
        <strain evidence="2 3">CBS 412.66</strain>
    </source>
</reference>
<sequence length="195" mass="22213">MPASTTLFKSKWNSFVSKLTPAPSNNQQPQQQPQLRRGSDDTIISRFKSRKHSDAMSVGTFDSNVSIRDKFRHVIPFFRRRNSSNTSASIEDVAHTPITSVDYCQQLDKLQALYILAIDELNYAEDSQGSSYYSGDRVTAREAIDDCANAYYELLRHTSDAVARESLRSSMAPKLLKIQKRMNTLPKVDEDDDYY</sequence>
<feature type="region of interest" description="Disordered" evidence="1">
    <location>
        <begin position="19"/>
        <end position="40"/>
    </location>
</feature>
<dbReference type="OrthoDB" id="273230at2759"/>